<gene>
    <name evidence="3" type="primary">LOC111022976</name>
</gene>
<keyword evidence="2" id="KW-1185">Reference proteome</keyword>
<evidence type="ECO:0000313" key="3">
    <source>
        <dbReference type="RefSeq" id="XP_022156001.1"/>
    </source>
</evidence>
<proteinExistence type="predicted"/>
<name>A0A6J1DTI2_MOMCH</name>
<dbReference type="RefSeq" id="XP_022156001.1">
    <property type="nucleotide sequence ID" value="XM_022300309.1"/>
</dbReference>
<dbReference type="AlphaFoldDB" id="A0A6J1DTI2"/>
<accession>A0A6J1DTI2</accession>
<dbReference type="KEGG" id="mcha:111022976"/>
<reference evidence="3" key="1">
    <citation type="submission" date="2025-08" db="UniProtKB">
        <authorList>
            <consortium name="RefSeq"/>
        </authorList>
    </citation>
    <scope>IDENTIFICATION</scope>
    <source>
        <strain evidence="3">OHB3-1</strain>
    </source>
</reference>
<dbReference type="OrthoDB" id="1740536at2759"/>
<dbReference type="PANTHER" id="PTHR33223">
    <property type="entry name" value="CCHC-TYPE DOMAIN-CONTAINING PROTEIN"/>
    <property type="match status" value="1"/>
</dbReference>
<dbReference type="GeneID" id="111022976"/>
<feature type="compositionally biased region" description="Basic and acidic residues" evidence="1">
    <location>
        <begin position="101"/>
        <end position="138"/>
    </location>
</feature>
<organism evidence="2 3">
    <name type="scientific">Momordica charantia</name>
    <name type="common">Bitter gourd</name>
    <name type="synonym">Balsam pear</name>
    <dbReference type="NCBI Taxonomy" id="3673"/>
    <lineage>
        <taxon>Eukaryota</taxon>
        <taxon>Viridiplantae</taxon>
        <taxon>Streptophyta</taxon>
        <taxon>Embryophyta</taxon>
        <taxon>Tracheophyta</taxon>
        <taxon>Spermatophyta</taxon>
        <taxon>Magnoliopsida</taxon>
        <taxon>eudicotyledons</taxon>
        <taxon>Gunneridae</taxon>
        <taxon>Pentapetalae</taxon>
        <taxon>rosids</taxon>
        <taxon>fabids</taxon>
        <taxon>Cucurbitales</taxon>
        <taxon>Cucurbitaceae</taxon>
        <taxon>Momordiceae</taxon>
        <taxon>Momordica</taxon>
    </lineage>
</organism>
<feature type="region of interest" description="Disordered" evidence="1">
    <location>
        <begin position="101"/>
        <end position="149"/>
    </location>
</feature>
<evidence type="ECO:0000256" key="1">
    <source>
        <dbReference type="SAM" id="MobiDB-lite"/>
    </source>
</evidence>
<protein>
    <submittedName>
        <fullName evidence="3">Uncharacterized protein LOC111022976</fullName>
    </submittedName>
</protein>
<dbReference type="PANTHER" id="PTHR33223:SF10">
    <property type="entry name" value="AMINOTRANSFERASE-LIKE PLANT MOBILE DOMAIN-CONTAINING PROTEIN"/>
    <property type="match status" value="1"/>
</dbReference>
<evidence type="ECO:0000313" key="2">
    <source>
        <dbReference type="Proteomes" id="UP000504603"/>
    </source>
</evidence>
<dbReference type="Proteomes" id="UP000504603">
    <property type="component" value="Unplaced"/>
</dbReference>
<feature type="compositionally biased region" description="Polar residues" evidence="1">
    <location>
        <begin position="139"/>
        <end position="149"/>
    </location>
</feature>
<sequence length="213" mass="24454">MFINQLSALQLLKLPTSHLGTIKQRDCESLTDYITRFMDEHVKVLNCTDEMAIIYFTTGLKGRNLVMKLSSKPATLFNELLTLAGRYIDGLELWQANDGKRYSSRDDKSQKKRGDDRTSSRLPEEKTSEQRSDARTESKNTPQFDKYTPTNRPIAEIHAVVEEGGFENLLSLLGKSRKQSGKKDKTKYCRFHKDHDHDTSTCYALKDQIEDLI</sequence>